<accession>A0A1S1MYA0</accession>
<dbReference type="PANTHER" id="PTHR39594">
    <property type="entry name" value="PROTEIN YCHQ"/>
    <property type="match status" value="1"/>
</dbReference>
<dbReference type="STRING" id="327939.BIW53_16825"/>
<evidence type="ECO:0000313" key="3">
    <source>
        <dbReference type="Proteomes" id="UP000180253"/>
    </source>
</evidence>
<keyword evidence="1" id="KW-0812">Transmembrane</keyword>
<sequence>MDYIALKHTHMLFVVLSILLFYTRAFSRFASGKLAANKGVFIVSHSVDTLLLVSAIALLVVGSINPFGQPWLLEKIVLVIAYIALGVIGAKSKSKKTQIATFVGVTISLLGIGYLAGTKSAFIL</sequence>
<keyword evidence="1" id="KW-0472">Membrane</keyword>
<keyword evidence="3" id="KW-1185">Reference proteome</keyword>
<evidence type="ECO:0000313" key="2">
    <source>
        <dbReference type="EMBL" id="OHU93900.1"/>
    </source>
</evidence>
<name>A0A1S1MYA0_9GAMM</name>
<dbReference type="Pfam" id="PF04247">
    <property type="entry name" value="SirB"/>
    <property type="match status" value="1"/>
</dbReference>
<keyword evidence="1" id="KW-1133">Transmembrane helix</keyword>
<comment type="caution">
    <text evidence="2">The sequence shown here is derived from an EMBL/GenBank/DDBJ whole genome shotgun (WGS) entry which is preliminary data.</text>
</comment>
<feature type="transmembrane region" description="Helical" evidence="1">
    <location>
        <begin position="39"/>
        <end position="64"/>
    </location>
</feature>
<dbReference type="PIRSF" id="PIRSF005610">
    <property type="entry name" value="SirB"/>
    <property type="match status" value="1"/>
</dbReference>
<dbReference type="RefSeq" id="WP_070993193.1">
    <property type="nucleotide sequence ID" value="NZ_CBCSHD010000004.1"/>
</dbReference>
<dbReference type="EMBL" id="MNAN01000035">
    <property type="protein sequence ID" value="OHU93900.1"/>
    <property type="molecule type" value="Genomic_DNA"/>
</dbReference>
<dbReference type="PANTHER" id="PTHR39594:SF1">
    <property type="entry name" value="PROTEIN YCHQ"/>
    <property type="match status" value="1"/>
</dbReference>
<proteinExistence type="predicted"/>
<dbReference type="Proteomes" id="UP000180253">
    <property type="component" value="Unassembled WGS sequence"/>
</dbReference>
<dbReference type="GO" id="GO:0005886">
    <property type="term" value="C:plasma membrane"/>
    <property type="evidence" value="ECO:0007669"/>
    <property type="project" value="TreeGrafter"/>
</dbReference>
<organism evidence="2 3">
    <name type="scientific">Pseudoalteromonas byunsanensis</name>
    <dbReference type="NCBI Taxonomy" id="327939"/>
    <lineage>
        <taxon>Bacteria</taxon>
        <taxon>Pseudomonadati</taxon>
        <taxon>Pseudomonadota</taxon>
        <taxon>Gammaproteobacteria</taxon>
        <taxon>Alteromonadales</taxon>
        <taxon>Pseudoalteromonadaceae</taxon>
        <taxon>Pseudoalteromonas</taxon>
    </lineage>
</organism>
<gene>
    <name evidence="2" type="ORF">BIW53_16825</name>
</gene>
<feature type="transmembrane region" description="Helical" evidence="1">
    <location>
        <begin position="6"/>
        <end position="27"/>
    </location>
</feature>
<evidence type="ECO:0000256" key="1">
    <source>
        <dbReference type="SAM" id="Phobius"/>
    </source>
</evidence>
<reference evidence="2 3" key="1">
    <citation type="submission" date="2016-10" db="EMBL/GenBank/DDBJ databases">
        <title>Pseudoalteromonas amylolytica sp. nov., isolated from the surface seawater.</title>
        <authorList>
            <person name="Wu Y.-H."/>
            <person name="Cheng H."/>
            <person name="Jin X.-B."/>
            <person name="Wang C.-S."/>
            <person name="Xu X.-W."/>
        </authorList>
    </citation>
    <scope>NUCLEOTIDE SEQUENCE [LARGE SCALE GENOMIC DNA]</scope>
    <source>
        <strain evidence="2 3">JCM 12483</strain>
    </source>
</reference>
<dbReference type="OrthoDB" id="5588650at2"/>
<protein>
    <submittedName>
        <fullName evidence="2">Transcriptional regulator</fullName>
    </submittedName>
</protein>
<feature type="transmembrane region" description="Helical" evidence="1">
    <location>
        <begin position="70"/>
        <end position="90"/>
    </location>
</feature>
<dbReference type="AlphaFoldDB" id="A0A1S1MYA0"/>
<feature type="transmembrane region" description="Helical" evidence="1">
    <location>
        <begin position="99"/>
        <end position="117"/>
    </location>
</feature>
<dbReference type="InterPro" id="IPR007360">
    <property type="entry name" value="SirB"/>
</dbReference>